<reference evidence="2" key="1">
    <citation type="submission" date="2020-05" db="EMBL/GenBank/DDBJ databases">
        <authorList>
            <person name="Chiriac C."/>
            <person name="Salcher M."/>
            <person name="Ghai R."/>
            <person name="Kavagutti S V."/>
        </authorList>
    </citation>
    <scope>NUCLEOTIDE SEQUENCE</scope>
</reference>
<sequence length="135" mass="15344">MALNRGVLLNRLDVRAVVDDFDIGATESRDGDPWGNNRHLAPRRGAARTAAPTGKRQHRICDGFIKRKRHSAARRTHRTCWAIHIARRQLQARLRDQSCCDEVARLTAALTQRFCDFIDAEIIASHPNRVTDPVR</sequence>
<organism evidence="2">
    <name type="scientific">freshwater metagenome</name>
    <dbReference type="NCBI Taxonomy" id="449393"/>
    <lineage>
        <taxon>unclassified sequences</taxon>
        <taxon>metagenomes</taxon>
        <taxon>ecological metagenomes</taxon>
    </lineage>
</organism>
<accession>A0A6J6FW75</accession>
<dbReference type="AlphaFoldDB" id="A0A6J6FW75"/>
<evidence type="ECO:0000313" key="2">
    <source>
        <dbReference type="EMBL" id="CAB4593326.1"/>
    </source>
</evidence>
<dbReference type="EMBL" id="CAEZTR010000201">
    <property type="protein sequence ID" value="CAB4593326.1"/>
    <property type="molecule type" value="Genomic_DNA"/>
</dbReference>
<protein>
    <submittedName>
        <fullName evidence="2">Unannotated protein</fullName>
    </submittedName>
</protein>
<gene>
    <name evidence="2" type="ORF">UFOPK1711_01952</name>
</gene>
<evidence type="ECO:0000256" key="1">
    <source>
        <dbReference type="SAM" id="MobiDB-lite"/>
    </source>
</evidence>
<feature type="region of interest" description="Disordered" evidence="1">
    <location>
        <begin position="31"/>
        <end position="54"/>
    </location>
</feature>
<name>A0A6J6FW75_9ZZZZ</name>
<proteinExistence type="predicted"/>